<dbReference type="InterPro" id="IPR027417">
    <property type="entry name" value="P-loop_NTPase"/>
</dbReference>
<evidence type="ECO:0000313" key="1">
    <source>
        <dbReference type="EMBL" id="MBR0562927.1"/>
    </source>
</evidence>
<reference evidence="2 3" key="1">
    <citation type="journal article" date="2021" name="Microbiol. Resour. Announc.">
        <title>Draft Genome Sequence of Coralloluteibacterium stylophorae LMG 29479T.</title>
        <authorList>
            <person name="Karlyshev A.V."/>
            <person name="Kudryashova E.B."/>
            <person name="Ariskina E.V."/>
            <person name="Conroy A.P."/>
            <person name="Abidueva E.Y."/>
        </authorList>
    </citation>
    <scope>NUCLEOTIDE SEQUENCE [LARGE SCALE GENOMIC DNA]</scope>
    <source>
        <strain evidence="2 3">LMG 29479</strain>
    </source>
</reference>
<evidence type="ECO:0000313" key="3">
    <source>
        <dbReference type="Proteomes" id="UP000675747"/>
    </source>
</evidence>
<dbReference type="AlphaFoldDB" id="A0A8J8AY10"/>
<accession>A0A8J8AY10</accession>
<reference evidence="1" key="2">
    <citation type="submission" date="2021-04" db="EMBL/GenBank/DDBJ databases">
        <authorList>
            <person name="Karlyshev A.V."/>
        </authorList>
    </citation>
    <scope>NUCLEOTIDE SEQUENCE</scope>
    <source>
        <strain evidence="1">LMG 29479</strain>
    </source>
</reference>
<comment type="caution">
    <text evidence="1">The sequence shown here is derived from an EMBL/GenBank/DDBJ whole genome shotgun (WGS) entry which is preliminary data.</text>
</comment>
<keyword evidence="3" id="KW-1185">Reference proteome</keyword>
<evidence type="ECO:0008006" key="4">
    <source>
        <dbReference type="Google" id="ProtNLM"/>
    </source>
</evidence>
<organism evidence="1">
    <name type="scientific">Coralloluteibacterium stylophorae</name>
    <dbReference type="NCBI Taxonomy" id="1776034"/>
    <lineage>
        <taxon>Bacteria</taxon>
        <taxon>Pseudomonadati</taxon>
        <taxon>Pseudomonadota</taxon>
        <taxon>Gammaproteobacteria</taxon>
        <taxon>Lysobacterales</taxon>
        <taxon>Lysobacteraceae</taxon>
        <taxon>Coralloluteibacterium</taxon>
    </lineage>
</organism>
<evidence type="ECO:0000313" key="2">
    <source>
        <dbReference type="EMBL" id="MBS7457829.1"/>
    </source>
</evidence>
<dbReference type="SUPFAM" id="SSF52540">
    <property type="entry name" value="P-loop containing nucleoside triphosphate hydrolases"/>
    <property type="match status" value="1"/>
</dbReference>
<dbReference type="Proteomes" id="UP000675747">
    <property type="component" value="Unassembled WGS sequence"/>
</dbReference>
<sequence length="283" mass="30202">MNRNLALTGVPRAGTTLCCRLLGEAPDCVALFEPMDVRALTADDRPGALAAVEDFFAQQRASLLATGQARSRHIGGSVPDNPFGSERGADGVRVLQAVDGEISAGKRLSRGFTLVIKHNAAFTALLPELAERFETLAVVRNPLSVLASWNSVALPVASGRLPAGERLDPGLAADLDAEPDLLRRQLRLLDWLFGRFRRHLPESRILRYEAVVESGGAALGQACGVDLVPRPLRPRNASPLYDPAGVASLARALRSDHGAWRDFYREKDIAGVAAAMRGGEGGG</sequence>
<dbReference type="Gene3D" id="3.40.50.300">
    <property type="entry name" value="P-loop containing nucleotide triphosphate hydrolases"/>
    <property type="match status" value="1"/>
</dbReference>
<name>A0A8J8AY10_9GAMM</name>
<dbReference type="RefSeq" id="WP_211926850.1">
    <property type="nucleotide sequence ID" value="NZ_JAGQFT020000007.1"/>
</dbReference>
<gene>
    <name evidence="2" type="ORF">KB893_011875</name>
    <name evidence="1" type="ORF">KB893_10425</name>
</gene>
<proteinExistence type="predicted"/>
<dbReference type="EMBL" id="JAGQFT010000084">
    <property type="protein sequence ID" value="MBR0562927.1"/>
    <property type="molecule type" value="Genomic_DNA"/>
</dbReference>
<dbReference type="EMBL" id="JAGQFT020000007">
    <property type="protein sequence ID" value="MBS7457829.1"/>
    <property type="molecule type" value="Genomic_DNA"/>
</dbReference>
<protein>
    <recommendedName>
        <fullName evidence="4">Sulfotransferase</fullName>
    </recommendedName>
</protein>